<dbReference type="Proteomes" id="UP001152795">
    <property type="component" value="Unassembled WGS sequence"/>
</dbReference>
<proteinExistence type="predicted"/>
<dbReference type="EMBL" id="CACRXK020006651">
    <property type="protein sequence ID" value="CAB4010013.1"/>
    <property type="molecule type" value="Genomic_DNA"/>
</dbReference>
<evidence type="ECO:0000313" key="1">
    <source>
        <dbReference type="EMBL" id="CAB4010013.1"/>
    </source>
</evidence>
<dbReference type="AlphaFoldDB" id="A0A7D9IP54"/>
<dbReference type="Pfam" id="PF19239">
    <property type="entry name" value="GIY_YIG_domain"/>
    <property type="match status" value="1"/>
</dbReference>
<reference evidence="1" key="1">
    <citation type="submission" date="2020-04" db="EMBL/GenBank/DDBJ databases">
        <authorList>
            <person name="Alioto T."/>
            <person name="Alioto T."/>
            <person name="Gomez Garrido J."/>
        </authorList>
    </citation>
    <scope>NUCLEOTIDE SEQUENCE</scope>
    <source>
        <strain evidence="1">A484AB</strain>
    </source>
</reference>
<gene>
    <name evidence="1" type="ORF">PACLA_8A019596</name>
</gene>
<name>A0A7D9IP54_PARCT</name>
<protein>
    <submittedName>
        <fullName evidence="1">Uncharacterized protein</fullName>
    </submittedName>
</protein>
<organism evidence="1 2">
    <name type="scientific">Paramuricea clavata</name>
    <name type="common">Red gorgonian</name>
    <name type="synonym">Violescent sea-whip</name>
    <dbReference type="NCBI Taxonomy" id="317549"/>
    <lineage>
        <taxon>Eukaryota</taxon>
        <taxon>Metazoa</taxon>
        <taxon>Cnidaria</taxon>
        <taxon>Anthozoa</taxon>
        <taxon>Octocorallia</taxon>
        <taxon>Malacalcyonacea</taxon>
        <taxon>Plexauridae</taxon>
        <taxon>Paramuricea</taxon>
    </lineage>
</organism>
<sequence length="156" mass="18015">MANLPHRELIPDGTFLANGNNYWSKWFTEMKPGNHGDTAWTKRREQHVGLRRISVKHVADNCGIFEWKIKCEAQEKIIFIGSTSSLRNRIREYSYDGSHKGDLINEALGRGYTMCVRFKTFLYIGESQQAVNELLGKYNYAWNVTNNGELRAIDLL</sequence>
<accession>A0A7D9IP54</accession>
<comment type="caution">
    <text evidence="1">The sequence shown here is derived from an EMBL/GenBank/DDBJ whole genome shotgun (WGS) entry which is preliminary data.</text>
</comment>
<keyword evidence="2" id="KW-1185">Reference proteome</keyword>
<evidence type="ECO:0000313" key="2">
    <source>
        <dbReference type="Proteomes" id="UP001152795"/>
    </source>
</evidence>
<dbReference type="OrthoDB" id="1922121at2759"/>